<evidence type="ECO:0000259" key="2">
    <source>
        <dbReference type="PROSITE" id="PS50937"/>
    </source>
</evidence>
<keyword evidence="4" id="KW-1185">Reference proteome</keyword>
<sequence>MNDRTELFTIGQLARRTGLPVRTIRFWSDINVIPPTGRSTGGYRLYDAEAVARLDLVRTLRELGLDLDTVRRILARQSSVADVARAHARALDTEIRTLQLRRAVLRSIAARNSTTEEMRLMNRLARLSAQERQRMIDEFVDRTFEGIDPQAPGAGLAQAMRQMPAELPAEPTPEQVDAWLELAELVGDADFQRRVRQMAVAGASADGQPTIDPARVGEHAGAALRDGVAPDSAQGTAVRDRIVEPGMSAEERLRLADQLATFTDQRVERYWQLLGVLNGWPPFPSVAPAWEWLIAALRA</sequence>
<dbReference type="CDD" id="cd00592">
    <property type="entry name" value="HTH_MerR-like"/>
    <property type="match status" value="1"/>
</dbReference>
<evidence type="ECO:0000313" key="3">
    <source>
        <dbReference type="EMBL" id="MEE6260788.1"/>
    </source>
</evidence>
<dbReference type="PRINTS" id="PR00040">
    <property type="entry name" value="HTHMERR"/>
</dbReference>
<name>A0ABU7RW93_9ACTN</name>
<protein>
    <submittedName>
        <fullName evidence="3">MerR family transcriptional regulator</fullName>
    </submittedName>
</protein>
<dbReference type="Proteomes" id="UP001332243">
    <property type="component" value="Unassembled WGS sequence"/>
</dbReference>
<organism evidence="3 4">
    <name type="scientific">Plantactinospora sonchi</name>
    <dbReference type="NCBI Taxonomy" id="1544735"/>
    <lineage>
        <taxon>Bacteria</taxon>
        <taxon>Bacillati</taxon>
        <taxon>Actinomycetota</taxon>
        <taxon>Actinomycetes</taxon>
        <taxon>Micromonosporales</taxon>
        <taxon>Micromonosporaceae</taxon>
        <taxon>Plantactinospora</taxon>
    </lineage>
</organism>
<dbReference type="PANTHER" id="PTHR30204">
    <property type="entry name" value="REDOX-CYCLING DRUG-SENSING TRANSCRIPTIONAL ACTIVATOR SOXR"/>
    <property type="match status" value="1"/>
</dbReference>
<evidence type="ECO:0000313" key="4">
    <source>
        <dbReference type="Proteomes" id="UP001332243"/>
    </source>
</evidence>
<dbReference type="InterPro" id="IPR047057">
    <property type="entry name" value="MerR_fam"/>
</dbReference>
<reference evidence="3 4" key="1">
    <citation type="submission" date="2024-01" db="EMBL/GenBank/DDBJ databases">
        <title>Genome insights into Plantactinospora sonchi sp. nov.</title>
        <authorList>
            <person name="Wang L."/>
        </authorList>
    </citation>
    <scope>NUCLEOTIDE SEQUENCE [LARGE SCALE GENOMIC DNA]</scope>
    <source>
        <strain evidence="3 4">NEAU-QY2</strain>
    </source>
</reference>
<dbReference type="PROSITE" id="PS50937">
    <property type="entry name" value="HTH_MERR_2"/>
    <property type="match status" value="1"/>
</dbReference>
<dbReference type="InterPro" id="IPR009061">
    <property type="entry name" value="DNA-bd_dom_put_sf"/>
</dbReference>
<feature type="domain" description="HTH merR-type" evidence="2">
    <location>
        <begin position="7"/>
        <end position="76"/>
    </location>
</feature>
<dbReference type="SUPFAM" id="SSF46955">
    <property type="entry name" value="Putative DNA-binding domain"/>
    <property type="match status" value="1"/>
</dbReference>
<dbReference type="EMBL" id="JAZGQK010000016">
    <property type="protein sequence ID" value="MEE6260788.1"/>
    <property type="molecule type" value="Genomic_DNA"/>
</dbReference>
<proteinExistence type="predicted"/>
<evidence type="ECO:0000256" key="1">
    <source>
        <dbReference type="ARBA" id="ARBA00023125"/>
    </source>
</evidence>
<dbReference type="Pfam" id="PF13411">
    <property type="entry name" value="MerR_1"/>
    <property type="match status" value="1"/>
</dbReference>
<dbReference type="PANTHER" id="PTHR30204:SF93">
    <property type="entry name" value="HTH MERR-TYPE DOMAIN-CONTAINING PROTEIN"/>
    <property type="match status" value="1"/>
</dbReference>
<keyword evidence="1" id="KW-0238">DNA-binding</keyword>
<dbReference type="InterPro" id="IPR000551">
    <property type="entry name" value="MerR-type_HTH_dom"/>
</dbReference>
<dbReference type="Gene3D" id="1.10.1660.10">
    <property type="match status" value="1"/>
</dbReference>
<dbReference type="RefSeq" id="WP_331215890.1">
    <property type="nucleotide sequence ID" value="NZ_JAZGQK010000016.1"/>
</dbReference>
<dbReference type="SMART" id="SM00422">
    <property type="entry name" value="HTH_MERR"/>
    <property type="match status" value="1"/>
</dbReference>
<accession>A0ABU7RW93</accession>
<gene>
    <name evidence="3" type="ORF">V1633_20085</name>
</gene>
<comment type="caution">
    <text evidence="3">The sequence shown here is derived from an EMBL/GenBank/DDBJ whole genome shotgun (WGS) entry which is preliminary data.</text>
</comment>